<dbReference type="InterPro" id="IPR002176">
    <property type="entry name" value="X-over_junc_endoDNase_RuvC"/>
</dbReference>
<evidence type="ECO:0000256" key="1">
    <source>
        <dbReference type="ARBA" id="ARBA00009518"/>
    </source>
</evidence>
<dbReference type="GO" id="GO:0003677">
    <property type="term" value="F:DNA binding"/>
    <property type="evidence" value="ECO:0007669"/>
    <property type="project" value="UniProtKB-KW"/>
</dbReference>
<evidence type="ECO:0000256" key="3">
    <source>
        <dbReference type="ARBA" id="ARBA00022722"/>
    </source>
</evidence>
<keyword evidence="7 13" id="KW-0378">Hydrolase</keyword>
<evidence type="ECO:0000256" key="4">
    <source>
        <dbReference type="ARBA" id="ARBA00022723"/>
    </source>
</evidence>
<evidence type="ECO:0000256" key="10">
    <source>
        <dbReference type="ARBA" id="ARBA00023172"/>
    </source>
</evidence>
<evidence type="ECO:0000313" key="14">
    <source>
        <dbReference type="EMBL" id="BAT70906.1"/>
    </source>
</evidence>
<evidence type="ECO:0000256" key="6">
    <source>
        <dbReference type="ARBA" id="ARBA00022763"/>
    </source>
</evidence>
<dbReference type="GO" id="GO:0008821">
    <property type="term" value="F:crossover junction DNA endonuclease activity"/>
    <property type="evidence" value="ECO:0007669"/>
    <property type="project" value="UniProtKB-UniRule"/>
</dbReference>
<evidence type="ECO:0000256" key="8">
    <source>
        <dbReference type="ARBA" id="ARBA00022842"/>
    </source>
</evidence>
<dbReference type="CDD" id="cd16962">
    <property type="entry name" value="RuvC"/>
    <property type="match status" value="1"/>
</dbReference>
<keyword evidence="9 13" id="KW-0238">DNA-binding</keyword>
<gene>
    <name evidence="13 14" type="primary">ruvC</name>
    <name evidence="14" type="ORF">TST_0096</name>
</gene>
<dbReference type="Gene3D" id="3.30.420.10">
    <property type="entry name" value="Ribonuclease H-like superfamily/Ribonuclease H"/>
    <property type="match status" value="1"/>
</dbReference>
<evidence type="ECO:0000256" key="11">
    <source>
        <dbReference type="ARBA" id="ARBA00023204"/>
    </source>
</evidence>
<dbReference type="PRINTS" id="PR00696">
    <property type="entry name" value="RSOLVASERUVC"/>
</dbReference>
<sequence length="152" mass="16833">MTTLGVDPGYNLGYAVIKDKILLDYGTLKTKGEIQERLSQIFHFVTELIEQHQVEILSIEKAFHGKSIPSLIKLSETRGAVLAAAGRMGVEVVEIHPTEMKKSITGNGSANKEQVIFMVKQILALENINHHEADAIALALCAIQKEVQLWKK</sequence>
<dbReference type="GO" id="GO:0048476">
    <property type="term" value="C:Holliday junction resolvase complex"/>
    <property type="evidence" value="ECO:0007669"/>
    <property type="project" value="UniProtKB-UniRule"/>
</dbReference>
<comment type="subcellular location">
    <subcellularLocation>
        <location evidence="13">Cytoplasm</location>
    </subcellularLocation>
</comment>
<keyword evidence="4 13" id="KW-0479">Metal-binding</keyword>
<evidence type="ECO:0000313" key="15">
    <source>
        <dbReference type="Proteomes" id="UP000063234"/>
    </source>
</evidence>
<evidence type="ECO:0000256" key="12">
    <source>
        <dbReference type="ARBA" id="ARBA00029354"/>
    </source>
</evidence>
<comment type="cofactor">
    <cofactor evidence="13">
        <name>Mg(2+)</name>
        <dbReference type="ChEBI" id="CHEBI:18420"/>
    </cofactor>
    <text evidence="13">Binds 2 Mg(2+) ion per subunit.</text>
</comment>
<dbReference type="EMBL" id="AP013035">
    <property type="protein sequence ID" value="BAT70906.1"/>
    <property type="molecule type" value="Genomic_DNA"/>
</dbReference>
<keyword evidence="15" id="KW-1185">Reference proteome</keyword>
<dbReference type="InterPro" id="IPR012337">
    <property type="entry name" value="RNaseH-like_sf"/>
</dbReference>
<dbReference type="GO" id="GO:0006310">
    <property type="term" value="P:DNA recombination"/>
    <property type="evidence" value="ECO:0007669"/>
    <property type="project" value="UniProtKB-UniRule"/>
</dbReference>
<keyword evidence="11 13" id="KW-0234">DNA repair</keyword>
<dbReference type="Proteomes" id="UP000063234">
    <property type="component" value="Chromosome"/>
</dbReference>
<comment type="function">
    <text evidence="13">The RuvA-RuvB-RuvC complex processes Holliday junction (HJ) DNA during genetic recombination and DNA repair. Endonuclease that resolves HJ intermediates. Cleaves cruciform DNA by making single-stranded nicks across the HJ at symmetrical positions within the homologous arms, yielding a 5'-phosphate and a 3'-hydroxyl group; requires a central core of homology in the junction. The consensus cleavage sequence is 5'-(A/T)TT(C/G)-3'. Cleavage occurs on the 3'-side of the TT dinucleotide at the point of strand exchange. HJ branch migration catalyzed by RuvA-RuvB allows RuvC to scan DNA until it finds its consensus sequence, where it cleaves and resolves the cruciform DNA.</text>
</comment>
<feature type="active site" evidence="13">
    <location>
        <position position="131"/>
    </location>
</feature>
<evidence type="ECO:0000256" key="5">
    <source>
        <dbReference type="ARBA" id="ARBA00022759"/>
    </source>
</evidence>
<dbReference type="SUPFAM" id="SSF53098">
    <property type="entry name" value="Ribonuclease H-like"/>
    <property type="match status" value="1"/>
</dbReference>
<keyword evidence="8 13" id="KW-0460">Magnesium</keyword>
<dbReference type="AlphaFoldDB" id="A0A0S3QRD4"/>
<keyword evidence="2 13" id="KW-0963">Cytoplasm</keyword>
<reference evidence="15" key="1">
    <citation type="journal article" date="2018" name="Science">
        <title>A primordial and reversible TCA cycle in a facultatively chemolithoautotrophic thermophile.</title>
        <authorList>
            <person name="Nunoura T."/>
            <person name="Chikaraishi Y."/>
            <person name="Izaki R."/>
            <person name="Suwa T."/>
            <person name="Sato T."/>
            <person name="Harada T."/>
            <person name="Mori K."/>
            <person name="Kato Y."/>
            <person name="Miyazaki M."/>
            <person name="Shimamura S."/>
            <person name="Yanagawa K."/>
            <person name="Shuto A."/>
            <person name="Ohkouchi N."/>
            <person name="Fujita N."/>
            <person name="Takaki Y."/>
            <person name="Atomi H."/>
            <person name="Takai K."/>
        </authorList>
    </citation>
    <scope>NUCLEOTIDE SEQUENCE [LARGE SCALE GENOMIC DNA]</scope>
    <source>
        <strain evidence="15">DSM 17441 / JCM 13301 / NBRC 103674 / ABI70S6</strain>
    </source>
</reference>
<dbReference type="InterPro" id="IPR036397">
    <property type="entry name" value="RNaseH_sf"/>
</dbReference>
<dbReference type="RefSeq" id="WP_068548641.1">
    <property type="nucleotide sequence ID" value="NZ_AP013035.1"/>
</dbReference>
<dbReference type="GO" id="GO:0000287">
    <property type="term" value="F:magnesium ion binding"/>
    <property type="evidence" value="ECO:0007669"/>
    <property type="project" value="UniProtKB-UniRule"/>
</dbReference>
<dbReference type="OrthoDB" id="9805499at2"/>
<dbReference type="HAMAP" id="MF_00034">
    <property type="entry name" value="RuvC"/>
    <property type="match status" value="1"/>
</dbReference>
<proteinExistence type="inferred from homology"/>
<feature type="active site" evidence="13">
    <location>
        <position position="60"/>
    </location>
</feature>
<feature type="active site" evidence="13">
    <location>
        <position position="7"/>
    </location>
</feature>
<dbReference type="PANTHER" id="PTHR30194">
    <property type="entry name" value="CROSSOVER JUNCTION ENDODEOXYRIBONUCLEASE RUVC"/>
    <property type="match status" value="1"/>
</dbReference>
<keyword evidence="3 13" id="KW-0540">Nuclease</keyword>
<name>A0A0S3QRD4_THET7</name>
<evidence type="ECO:0000256" key="9">
    <source>
        <dbReference type="ARBA" id="ARBA00023125"/>
    </source>
</evidence>
<organism evidence="14 15">
    <name type="scientific">Thermosulfidibacter takaii (strain DSM 17441 / JCM 13301 / NBRC 103674 / ABI70S6)</name>
    <dbReference type="NCBI Taxonomy" id="1298851"/>
    <lineage>
        <taxon>Bacteria</taxon>
        <taxon>Pseudomonadati</taxon>
        <taxon>Thermosulfidibacterota</taxon>
        <taxon>Thermosulfidibacteria</taxon>
        <taxon>Thermosulfidibacterales</taxon>
        <taxon>Thermosulfidibacteraceae</taxon>
    </lineage>
</organism>
<keyword evidence="10 13" id="KW-0233">DNA recombination</keyword>
<dbReference type="EC" id="3.1.21.10" evidence="13"/>
<dbReference type="KEGG" id="ttk:TST_0096"/>
<dbReference type="GO" id="GO:0006281">
    <property type="term" value="P:DNA repair"/>
    <property type="evidence" value="ECO:0007669"/>
    <property type="project" value="UniProtKB-UniRule"/>
</dbReference>
<feature type="binding site" evidence="13">
    <location>
        <position position="60"/>
    </location>
    <ligand>
        <name>Mg(2+)</name>
        <dbReference type="ChEBI" id="CHEBI:18420"/>
        <label>2</label>
    </ligand>
</feature>
<dbReference type="GO" id="GO:0005737">
    <property type="term" value="C:cytoplasm"/>
    <property type="evidence" value="ECO:0007669"/>
    <property type="project" value="UniProtKB-SubCell"/>
</dbReference>
<evidence type="ECO:0000256" key="13">
    <source>
        <dbReference type="HAMAP-Rule" id="MF_00034"/>
    </source>
</evidence>
<comment type="similarity">
    <text evidence="1 13">Belongs to the RuvC family.</text>
</comment>
<keyword evidence="6 13" id="KW-0227">DNA damage</keyword>
<dbReference type="FunFam" id="3.30.420.10:FF:000002">
    <property type="entry name" value="Crossover junction endodeoxyribonuclease RuvC"/>
    <property type="match status" value="1"/>
</dbReference>
<evidence type="ECO:0000256" key="7">
    <source>
        <dbReference type="ARBA" id="ARBA00022801"/>
    </source>
</evidence>
<protein>
    <recommendedName>
        <fullName evidence="13">Crossover junction endodeoxyribonuclease RuvC</fullName>
        <ecNumber evidence="13">3.1.21.10</ecNumber>
    </recommendedName>
    <alternativeName>
        <fullName evidence="13">Holliday junction nuclease RuvC</fullName>
    </alternativeName>
    <alternativeName>
        <fullName evidence="13">Holliday junction resolvase RuvC</fullName>
    </alternativeName>
</protein>
<feature type="binding site" evidence="13">
    <location>
        <position position="131"/>
    </location>
    <ligand>
        <name>Mg(2+)</name>
        <dbReference type="ChEBI" id="CHEBI:18420"/>
        <label>1</label>
    </ligand>
</feature>
<comment type="subunit">
    <text evidence="13">Homodimer which binds Holliday junction (HJ) DNA. The HJ becomes 2-fold symmetrical on binding to RuvC with unstacked arms; it has a different conformation from HJ DNA in complex with RuvA. In the full resolvosome a probable DNA-RuvA(4)-RuvB(12)-RuvC(2) complex forms which resolves the HJ.</text>
</comment>
<dbReference type="PANTHER" id="PTHR30194:SF3">
    <property type="entry name" value="CROSSOVER JUNCTION ENDODEOXYRIBONUCLEASE RUVC"/>
    <property type="match status" value="1"/>
</dbReference>
<accession>A0A0S3QRD4</accession>
<evidence type="ECO:0000256" key="2">
    <source>
        <dbReference type="ARBA" id="ARBA00022490"/>
    </source>
</evidence>
<comment type="catalytic activity">
    <reaction evidence="12 13">
        <text>Endonucleolytic cleavage at a junction such as a reciprocal single-stranded crossover between two homologous DNA duplexes (Holliday junction).</text>
        <dbReference type="EC" id="3.1.21.10"/>
    </reaction>
</comment>
<keyword evidence="5 13" id="KW-0255">Endonuclease</keyword>
<feature type="binding site" evidence="13">
    <location>
        <position position="7"/>
    </location>
    <ligand>
        <name>Mg(2+)</name>
        <dbReference type="ChEBI" id="CHEBI:18420"/>
        <label>1</label>
    </ligand>
</feature>
<dbReference type="STRING" id="1298851.TST_0096"/>
<dbReference type="Pfam" id="PF02075">
    <property type="entry name" value="RuvC"/>
    <property type="match status" value="1"/>
</dbReference>